<keyword evidence="3" id="KW-0050">Antiport</keyword>
<dbReference type="Proteomes" id="UP000295122">
    <property type="component" value="Unassembled WGS sequence"/>
</dbReference>
<dbReference type="PANTHER" id="PTHR43298:SF2">
    <property type="entry name" value="FMN_FAD EXPORTER YEEO-RELATED"/>
    <property type="match status" value="1"/>
</dbReference>
<keyword evidence="8 10" id="KW-0472">Membrane</keyword>
<feature type="transmembrane region" description="Helical" evidence="10">
    <location>
        <begin position="414"/>
        <end position="434"/>
    </location>
</feature>
<accession>A0A4V3DXD9</accession>
<evidence type="ECO:0000256" key="7">
    <source>
        <dbReference type="ARBA" id="ARBA00023065"/>
    </source>
</evidence>
<dbReference type="EMBL" id="SNZR01000015">
    <property type="protein sequence ID" value="TDR88119.1"/>
    <property type="molecule type" value="Genomic_DNA"/>
</dbReference>
<feature type="transmembrane region" description="Helical" evidence="10">
    <location>
        <begin position="337"/>
        <end position="356"/>
    </location>
</feature>
<evidence type="ECO:0000313" key="11">
    <source>
        <dbReference type="EMBL" id="TDR88119.1"/>
    </source>
</evidence>
<name>A0A4V3DXD9_9HYPH</name>
<feature type="transmembrane region" description="Helical" evidence="10">
    <location>
        <begin position="178"/>
        <end position="199"/>
    </location>
</feature>
<evidence type="ECO:0000256" key="10">
    <source>
        <dbReference type="SAM" id="Phobius"/>
    </source>
</evidence>
<gene>
    <name evidence="11" type="ORF">EV668_3987</name>
</gene>
<comment type="caution">
    <text evidence="11">The sequence shown here is derived from an EMBL/GenBank/DDBJ whole genome shotgun (WGS) entry which is preliminary data.</text>
</comment>
<evidence type="ECO:0000256" key="2">
    <source>
        <dbReference type="ARBA" id="ARBA00022448"/>
    </source>
</evidence>
<evidence type="ECO:0000313" key="12">
    <source>
        <dbReference type="Proteomes" id="UP000295122"/>
    </source>
</evidence>
<dbReference type="RefSeq" id="WP_133773346.1">
    <property type="nucleotide sequence ID" value="NZ_SNZR01000015.1"/>
</dbReference>
<protein>
    <recommendedName>
        <fullName evidence="9">Multidrug-efflux transporter</fullName>
    </recommendedName>
</protein>
<evidence type="ECO:0000256" key="8">
    <source>
        <dbReference type="ARBA" id="ARBA00023136"/>
    </source>
</evidence>
<evidence type="ECO:0000256" key="9">
    <source>
        <dbReference type="ARBA" id="ARBA00031636"/>
    </source>
</evidence>
<dbReference type="GO" id="GO:0042910">
    <property type="term" value="F:xenobiotic transmembrane transporter activity"/>
    <property type="evidence" value="ECO:0007669"/>
    <property type="project" value="InterPro"/>
</dbReference>
<feature type="transmembrane region" description="Helical" evidence="10">
    <location>
        <begin position="211"/>
        <end position="233"/>
    </location>
</feature>
<feature type="transmembrane region" description="Helical" evidence="10">
    <location>
        <begin position="27"/>
        <end position="50"/>
    </location>
</feature>
<reference evidence="11 12" key="1">
    <citation type="submission" date="2019-03" db="EMBL/GenBank/DDBJ databases">
        <title>Genomic Encyclopedia of Type Strains, Phase IV (KMG-IV): sequencing the most valuable type-strain genomes for metagenomic binning, comparative biology and taxonomic classification.</title>
        <authorList>
            <person name="Goeker M."/>
        </authorList>
    </citation>
    <scope>NUCLEOTIDE SEQUENCE [LARGE SCALE GENOMIC DNA]</scope>
    <source>
        <strain evidence="11 12">DSM 25903</strain>
    </source>
</reference>
<feature type="transmembrane region" description="Helical" evidence="10">
    <location>
        <begin position="376"/>
        <end position="402"/>
    </location>
</feature>
<keyword evidence="7" id="KW-0406">Ion transport</keyword>
<evidence type="ECO:0000256" key="1">
    <source>
        <dbReference type="ARBA" id="ARBA00004429"/>
    </source>
</evidence>
<feature type="transmembrane region" description="Helical" evidence="10">
    <location>
        <begin position="150"/>
        <end position="171"/>
    </location>
</feature>
<keyword evidence="12" id="KW-1185">Reference proteome</keyword>
<dbReference type="Pfam" id="PF01554">
    <property type="entry name" value="MatE"/>
    <property type="match status" value="2"/>
</dbReference>
<evidence type="ECO:0000256" key="6">
    <source>
        <dbReference type="ARBA" id="ARBA00022989"/>
    </source>
</evidence>
<dbReference type="OrthoDB" id="9780160at2"/>
<keyword evidence="5 10" id="KW-0812">Transmembrane</keyword>
<keyword evidence="2" id="KW-0813">Transport</keyword>
<dbReference type="GO" id="GO:0005886">
    <property type="term" value="C:plasma membrane"/>
    <property type="evidence" value="ECO:0007669"/>
    <property type="project" value="UniProtKB-SubCell"/>
</dbReference>
<feature type="transmembrane region" description="Helical" evidence="10">
    <location>
        <begin position="70"/>
        <end position="91"/>
    </location>
</feature>
<feature type="transmembrane region" description="Helical" evidence="10">
    <location>
        <begin position="296"/>
        <end position="325"/>
    </location>
</feature>
<proteinExistence type="predicted"/>
<dbReference type="NCBIfam" id="TIGR00797">
    <property type="entry name" value="matE"/>
    <property type="match status" value="1"/>
</dbReference>
<dbReference type="GO" id="GO:0006811">
    <property type="term" value="P:monoatomic ion transport"/>
    <property type="evidence" value="ECO:0007669"/>
    <property type="project" value="UniProtKB-KW"/>
</dbReference>
<comment type="subcellular location">
    <subcellularLocation>
        <location evidence="1">Cell inner membrane</location>
        <topology evidence="1">Multi-pass membrane protein</topology>
    </subcellularLocation>
</comment>
<sequence>MNQGAPSTVAGDGARHPPFGRAFRREFAATFTLALPLVATNLAQIGLGTADVVLLGRLGPEALAAGALGTNLYFALAFLGIGLVSATAPLMAEAIGARRHAVRDVRRTVRQGLWSCLAITLPVWAILWQGETLLLALGQQASLAAEAGRYLRSLQWGLLPFLAFAVLRCFLAALERPGWGLAISLAAIPMNVGLAIWLIGGGWGVPPLGLVGAGVATSLTSFAMFVAVTLILVTHRRFRRWHLFGRWWRPDAPRFRRLWILGIPIAATLAFEVGVFNAAGLAIGRFGAIPLAAHAIALQIAAALFMVPLGIAQAATVRVGIAYGAGDREGMTQAGRAALVLAVAFMAVSIAVLSLAPRLLIEAFVDRDVPANQEVIRLGVALLFVAAIFQLADGLQAVAAGLLRGIQDTRVPMLLAGLGYWGIGATLGVILAFPGGFGPIGIWIGLATGLGVVAVLMLWRWRRRDSLLSARPG</sequence>
<feature type="transmembrane region" description="Helical" evidence="10">
    <location>
        <begin position="112"/>
        <end position="130"/>
    </location>
</feature>
<feature type="transmembrane region" description="Helical" evidence="10">
    <location>
        <begin position="440"/>
        <end position="459"/>
    </location>
</feature>
<feature type="transmembrane region" description="Helical" evidence="10">
    <location>
        <begin position="258"/>
        <end position="284"/>
    </location>
</feature>
<keyword evidence="6 10" id="KW-1133">Transmembrane helix</keyword>
<evidence type="ECO:0000256" key="5">
    <source>
        <dbReference type="ARBA" id="ARBA00022692"/>
    </source>
</evidence>
<dbReference type="CDD" id="cd13131">
    <property type="entry name" value="MATE_NorM_like"/>
    <property type="match status" value="1"/>
</dbReference>
<dbReference type="PANTHER" id="PTHR43298">
    <property type="entry name" value="MULTIDRUG RESISTANCE PROTEIN NORM-RELATED"/>
    <property type="match status" value="1"/>
</dbReference>
<dbReference type="InterPro" id="IPR002528">
    <property type="entry name" value="MATE_fam"/>
</dbReference>
<evidence type="ECO:0000256" key="3">
    <source>
        <dbReference type="ARBA" id="ARBA00022449"/>
    </source>
</evidence>
<dbReference type="PIRSF" id="PIRSF006603">
    <property type="entry name" value="DinF"/>
    <property type="match status" value="1"/>
</dbReference>
<dbReference type="InterPro" id="IPR050222">
    <property type="entry name" value="MATE_MdtK"/>
</dbReference>
<dbReference type="AlphaFoldDB" id="A0A4V3DXD9"/>
<dbReference type="InterPro" id="IPR048279">
    <property type="entry name" value="MdtK-like"/>
</dbReference>
<dbReference type="GO" id="GO:0015297">
    <property type="term" value="F:antiporter activity"/>
    <property type="evidence" value="ECO:0007669"/>
    <property type="project" value="UniProtKB-KW"/>
</dbReference>
<organism evidence="11 12">
    <name type="scientific">Enterovirga rhinocerotis</name>
    <dbReference type="NCBI Taxonomy" id="1339210"/>
    <lineage>
        <taxon>Bacteria</taxon>
        <taxon>Pseudomonadati</taxon>
        <taxon>Pseudomonadota</taxon>
        <taxon>Alphaproteobacteria</taxon>
        <taxon>Hyphomicrobiales</taxon>
        <taxon>Methylobacteriaceae</taxon>
        <taxon>Enterovirga</taxon>
    </lineage>
</organism>
<evidence type="ECO:0000256" key="4">
    <source>
        <dbReference type="ARBA" id="ARBA00022475"/>
    </source>
</evidence>
<keyword evidence="4" id="KW-1003">Cell membrane</keyword>